<gene>
    <name evidence="9" type="ORF">FSB75_20070</name>
</gene>
<dbReference type="Pfam" id="PF09721">
    <property type="entry name" value="Exosortase_EpsH"/>
    <property type="match status" value="1"/>
</dbReference>
<feature type="transmembrane region" description="Helical" evidence="8">
    <location>
        <begin position="128"/>
        <end position="153"/>
    </location>
</feature>
<evidence type="ECO:0000313" key="10">
    <source>
        <dbReference type="Proteomes" id="UP000321204"/>
    </source>
</evidence>
<dbReference type="InterPro" id="IPR019127">
    <property type="entry name" value="Exosortase"/>
</dbReference>
<organism evidence="9 10">
    <name type="scientific">Flavisolibacter ginsenosidimutans</name>
    <dbReference type="NCBI Taxonomy" id="661481"/>
    <lineage>
        <taxon>Bacteria</taxon>
        <taxon>Pseudomonadati</taxon>
        <taxon>Bacteroidota</taxon>
        <taxon>Chitinophagia</taxon>
        <taxon>Chitinophagales</taxon>
        <taxon>Chitinophagaceae</taxon>
        <taxon>Flavisolibacter</taxon>
    </lineage>
</organism>
<dbReference type="KEGG" id="fgg:FSB75_20070"/>
<reference evidence="9 10" key="1">
    <citation type="journal article" date="2015" name="Int. J. Syst. Evol. Microbiol.">
        <title>Flavisolibacter ginsenosidimutans sp. nov., with ginsenoside-converting activity isolated from soil used for cultivating ginseng.</title>
        <authorList>
            <person name="Zhao Y."/>
            <person name="Liu Q."/>
            <person name="Kang M.S."/>
            <person name="Jin F."/>
            <person name="Yu H."/>
            <person name="Im W.T."/>
        </authorList>
    </citation>
    <scope>NUCLEOTIDE SEQUENCE [LARGE SCALE GENOMIC DNA]</scope>
    <source>
        <strain evidence="9 10">Gsoil 636</strain>
    </source>
</reference>
<evidence type="ECO:0000313" key="9">
    <source>
        <dbReference type="EMBL" id="QEC58105.1"/>
    </source>
</evidence>
<name>A0A5B8UQ73_9BACT</name>
<feature type="transmembrane region" description="Helical" evidence="8">
    <location>
        <begin position="168"/>
        <end position="185"/>
    </location>
</feature>
<dbReference type="NCBIfam" id="TIGR04178">
    <property type="entry name" value="exo_archaeo"/>
    <property type="match status" value="1"/>
</dbReference>
<evidence type="ECO:0000256" key="6">
    <source>
        <dbReference type="ARBA" id="ARBA00022989"/>
    </source>
</evidence>
<evidence type="ECO:0000256" key="1">
    <source>
        <dbReference type="ARBA" id="ARBA00004651"/>
    </source>
</evidence>
<evidence type="ECO:0000256" key="5">
    <source>
        <dbReference type="ARBA" id="ARBA00022801"/>
    </source>
</evidence>
<protein>
    <submittedName>
        <fullName evidence="9">Exosortase/archaeosortase family protein</fullName>
    </submittedName>
</protein>
<evidence type="ECO:0000256" key="4">
    <source>
        <dbReference type="ARBA" id="ARBA00022692"/>
    </source>
</evidence>
<dbReference type="GO" id="GO:0005886">
    <property type="term" value="C:plasma membrane"/>
    <property type="evidence" value="ECO:0007669"/>
    <property type="project" value="UniProtKB-SubCell"/>
</dbReference>
<keyword evidence="3" id="KW-0645">Protease</keyword>
<evidence type="ECO:0000256" key="7">
    <source>
        <dbReference type="ARBA" id="ARBA00023136"/>
    </source>
</evidence>
<dbReference type="GO" id="GO:0006508">
    <property type="term" value="P:proteolysis"/>
    <property type="evidence" value="ECO:0007669"/>
    <property type="project" value="UniProtKB-KW"/>
</dbReference>
<keyword evidence="5" id="KW-0378">Hydrolase</keyword>
<comment type="subcellular location">
    <subcellularLocation>
        <location evidence="1">Cell membrane</location>
        <topology evidence="1">Multi-pass membrane protein</topology>
    </subcellularLocation>
</comment>
<feature type="transmembrane region" description="Helical" evidence="8">
    <location>
        <begin position="98"/>
        <end position="116"/>
    </location>
</feature>
<dbReference type="GO" id="GO:0008233">
    <property type="term" value="F:peptidase activity"/>
    <property type="evidence" value="ECO:0007669"/>
    <property type="project" value="UniProtKB-KW"/>
</dbReference>
<dbReference type="InterPro" id="IPR026392">
    <property type="entry name" value="Exo/Archaeosortase_dom"/>
</dbReference>
<keyword evidence="4 8" id="KW-0812">Transmembrane</keyword>
<keyword evidence="7 8" id="KW-0472">Membrane</keyword>
<dbReference type="Proteomes" id="UP000321204">
    <property type="component" value="Chromosome"/>
</dbReference>
<sequence length="198" mass="22915">MINKPNLTLSKIFDTSYVVKFLLRLLAFYLFFRLMNWLVIGLIVPGGYYSPFVEHYLNYVSWLKMSILQTASFIAQLFGVKSHFFDNSTLQIATGGKLFMAWACVGLELMSFWAAFAFADTTPWRKKIYWCLGGLFCIWFINCLRVALLLVAIKNKWPNFSTLSHHDTFNIAAYGLILLMMFVYYSRNKKDLGQKATS</sequence>
<evidence type="ECO:0000256" key="8">
    <source>
        <dbReference type="SAM" id="Phobius"/>
    </source>
</evidence>
<evidence type="ECO:0000256" key="3">
    <source>
        <dbReference type="ARBA" id="ARBA00022670"/>
    </source>
</evidence>
<dbReference type="OrthoDB" id="793901at2"/>
<dbReference type="RefSeq" id="WP_146791118.1">
    <property type="nucleotide sequence ID" value="NZ_BAABIO010000003.1"/>
</dbReference>
<keyword evidence="10" id="KW-1185">Reference proteome</keyword>
<proteinExistence type="predicted"/>
<keyword evidence="6 8" id="KW-1133">Transmembrane helix</keyword>
<keyword evidence="2" id="KW-1003">Cell membrane</keyword>
<dbReference type="EMBL" id="CP042433">
    <property type="protein sequence ID" value="QEC58105.1"/>
    <property type="molecule type" value="Genomic_DNA"/>
</dbReference>
<feature type="transmembrane region" description="Helical" evidence="8">
    <location>
        <begin position="21"/>
        <end position="44"/>
    </location>
</feature>
<evidence type="ECO:0000256" key="2">
    <source>
        <dbReference type="ARBA" id="ARBA00022475"/>
    </source>
</evidence>
<accession>A0A5B8UQ73</accession>
<dbReference type="AlphaFoldDB" id="A0A5B8UQ73"/>